<protein>
    <submittedName>
        <fullName evidence="2">Uncharacterized protein</fullName>
    </submittedName>
</protein>
<sequence length="60" mass="6647">MPAMPKMPPLAPTTMPCEKARNARPENRLEAKKTAACPIGFTSGIMKNETISNDKMFPKR</sequence>
<dbReference type="Proteomes" id="UP000825483">
    <property type="component" value="Unassembled WGS sequence"/>
</dbReference>
<gene>
    <name evidence="2" type="ORF">PRLR5076_29250</name>
</gene>
<organism evidence="2 3">
    <name type="scientific">Prevotella lacticifex</name>
    <dbReference type="NCBI Taxonomy" id="2854755"/>
    <lineage>
        <taxon>Bacteria</taxon>
        <taxon>Pseudomonadati</taxon>
        <taxon>Bacteroidota</taxon>
        <taxon>Bacteroidia</taxon>
        <taxon>Bacteroidales</taxon>
        <taxon>Prevotellaceae</taxon>
        <taxon>Prevotella</taxon>
    </lineage>
</organism>
<reference evidence="2" key="1">
    <citation type="journal article" date="2022" name="Int. J. Syst. Evol. Microbiol.">
        <title>Prevotella lacticifex sp. nov., isolated from the rumen of cows.</title>
        <authorList>
            <person name="Shinkai T."/>
            <person name="Ikeyama N."/>
            <person name="Kumagai M."/>
            <person name="Ohmori H."/>
            <person name="Sakamoto M."/>
            <person name="Ohkuma M."/>
            <person name="Mitsumori M."/>
        </authorList>
    </citation>
    <scope>NUCLEOTIDE SEQUENCE</scope>
    <source>
        <strain evidence="2">R5076</strain>
    </source>
</reference>
<evidence type="ECO:0000313" key="3">
    <source>
        <dbReference type="Proteomes" id="UP000825483"/>
    </source>
</evidence>
<comment type="caution">
    <text evidence="2">The sequence shown here is derived from an EMBL/GenBank/DDBJ whole genome shotgun (WGS) entry which is preliminary data.</text>
</comment>
<dbReference type="AlphaFoldDB" id="A0A9R1CCH9"/>
<evidence type="ECO:0000313" key="2">
    <source>
        <dbReference type="EMBL" id="GJG60074.1"/>
    </source>
</evidence>
<evidence type="ECO:0000256" key="1">
    <source>
        <dbReference type="SAM" id="MobiDB-lite"/>
    </source>
</evidence>
<name>A0A9R1CCH9_9BACT</name>
<feature type="compositionally biased region" description="Pro residues" evidence="1">
    <location>
        <begin position="1"/>
        <end position="11"/>
    </location>
</feature>
<feature type="region of interest" description="Disordered" evidence="1">
    <location>
        <begin position="1"/>
        <end position="31"/>
    </location>
</feature>
<feature type="compositionally biased region" description="Basic and acidic residues" evidence="1">
    <location>
        <begin position="18"/>
        <end position="31"/>
    </location>
</feature>
<proteinExistence type="predicted"/>
<keyword evidence="3" id="KW-1185">Reference proteome</keyword>
<dbReference type="EMBL" id="BPUB01000002">
    <property type="protein sequence ID" value="GJG60074.1"/>
    <property type="molecule type" value="Genomic_DNA"/>
</dbReference>
<accession>A0A9R1CCH9</accession>